<organism evidence="2 3">
    <name type="scientific">Calocera cornea HHB12733</name>
    <dbReference type="NCBI Taxonomy" id="1353952"/>
    <lineage>
        <taxon>Eukaryota</taxon>
        <taxon>Fungi</taxon>
        <taxon>Dikarya</taxon>
        <taxon>Basidiomycota</taxon>
        <taxon>Agaricomycotina</taxon>
        <taxon>Dacrymycetes</taxon>
        <taxon>Dacrymycetales</taxon>
        <taxon>Dacrymycetaceae</taxon>
        <taxon>Calocera</taxon>
    </lineage>
</organism>
<reference evidence="2 3" key="1">
    <citation type="journal article" date="2016" name="Mol. Biol. Evol.">
        <title>Comparative Genomics of Early-Diverging Mushroom-Forming Fungi Provides Insights into the Origins of Lignocellulose Decay Capabilities.</title>
        <authorList>
            <person name="Nagy L.G."/>
            <person name="Riley R."/>
            <person name="Tritt A."/>
            <person name="Adam C."/>
            <person name="Daum C."/>
            <person name="Floudas D."/>
            <person name="Sun H."/>
            <person name="Yadav J.S."/>
            <person name="Pangilinan J."/>
            <person name="Larsson K.H."/>
            <person name="Matsuura K."/>
            <person name="Barry K."/>
            <person name="Labutti K."/>
            <person name="Kuo R."/>
            <person name="Ohm R.A."/>
            <person name="Bhattacharya S.S."/>
            <person name="Shirouzu T."/>
            <person name="Yoshinaga Y."/>
            <person name="Martin F.M."/>
            <person name="Grigoriev I.V."/>
            <person name="Hibbett D.S."/>
        </authorList>
    </citation>
    <scope>NUCLEOTIDE SEQUENCE [LARGE SCALE GENOMIC DNA]</scope>
    <source>
        <strain evidence="2 3">HHB12733</strain>
    </source>
</reference>
<evidence type="ECO:0000313" key="3">
    <source>
        <dbReference type="Proteomes" id="UP000076842"/>
    </source>
</evidence>
<dbReference type="AlphaFoldDB" id="A0A165FUR3"/>
<feature type="region of interest" description="Disordered" evidence="1">
    <location>
        <begin position="203"/>
        <end position="244"/>
    </location>
</feature>
<evidence type="ECO:0000256" key="1">
    <source>
        <dbReference type="SAM" id="MobiDB-lite"/>
    </source>
</evidence>
<dbReference type="EMBL" id="KV423966">
    <property type="protein sequence ID" value="KZT57224.1"/>
    <property type="molecule type" value="Genomic_DNA"/>
</dbReference>
<evidence type="ECO:0000313" key="2">
    <source>
        <dbReference type="EMBL" id="KZT57224.1"/>
    </source>
</evidence>
<accession>A0A165FUR3</accession>
<feature type="region of interest" description="Disordered" evidence="1">
    <location>
        <begin position="56"/>
        <end position="135"/>
    </location>
</feature>
<feature type="compositionally biased region" description="Low complexity" evidence="1">
    <location>
        <begin position="92"/>
        <end position="103"/>
    </location>
</feature>
<feature type="compositionally biased region" description="Pro residues" evidence="1">
    <location>
        <begin position="118"/>
        <end position="135"/>
    </location>
</feature>
<name>A0A165FUR3_9BASI</name>
<feature type="compositionally biased region" description="Low complexity" evidence="1">
    <location>
        <begin position="211"/>
        <end position="223"/>
    </location>
</feature>
<keyword evidence="3" id="KW-1185">Reference proteome</keyword>
<proteinExistence type="predicted"/>
<dbReference type="InParanoid" id="A0A165FUR3"/>
<gene>
    <name evidence="2" type="ORF">CALCODRAFT_287946</name>
</gene>
<protein>
    <submittedName>
        <fullName evidence="2">Uncharacterized protein</fullName>
    </submittedName>
</protein>
<sequence>MGIRRPGRGLVRRSPLPTRSVQALLRTITALSILQPFTPSLSRPFLSKHPPVCPPIHTQTVQHAEPPRLPRPCLARTRPRPPAQTLARAGQRSPPRVPSSASPDLALTPRGLDRPHHPPPPPSTQHRLPPAPCPLPSLHAPRSALASGNTYINPCRGRAPFAACCLLPAACRLLPACCPAPWPAAASPRRQATLTAAACPSEPLSALGTDISPSIQPRPSRSSLAWARDSTRFRGARSRESHDA</sequence>
<feature type="compositionally biased region" description="Basic and acidic residues" evidence="1">
    <location>
        <begin position="229"/>
        <end position="244"/>
    </location>
</feature>
<dbReference type="Proteomes" id="UP000076842">
    <property type="component" value="Unassembled WGS sequence"/>
</dbReference>